<dbReference type="AlphaFoldDB" id="A0A090AHJ6"/>
<sequence length="189" mass="20696">MCIIGILLAAGQSRRFGSDKLCQPLPNGIPIGIMAARQLQLATDKILAVVSPQSTQLSTWLLQEHITVIECPQAIQGMGASIACGVTASSSAQAWVIALADMPFIQMTTLQQLVTLLRQEKMIVAPQYRGKRGHPVGFNYRWYPELSQLQGEPGARSLLQRYAEQITLFPCDDAGIHQDIDSKLDLIPI</sequence>
<dbReference type="OrthoDB" id="5298023at2"/>
<protein>
    <submittedName>
        <fullName evidence="3">MobA-like protein</fullName>
    </submittedName>
</protein>
<dbReference type="Proteomes" id="UP000031623">
    <property type="component" value="Chromosome"/>
</dbReference>
<dbReference type="PANTHER" id="PTHR43777:SF1">
    <property type="entry name" value="MOLYBDENUM COFACTOR CYTIDYLYLTRANSFERASE"/>
    <property type="match status" value="1"/>
</dbReference>
<feature type="domain" description="MobA-like NTP transferase" evidence="2">
    <location>
        <begin position="5"/>
        <end position="163"/>
    </location>
</feature>
<dbReference type="GO" id="GO:0016779">
    <property type="term" value="F:nucleotidyltransferase activity"/>
    <property type="evidence" value="ECO:0007669"/>
    <property type="project" value="UniProtKB-ARBA"/>
</dbReference>
<keyword evidence="1" id="KW-0460">Magnesium</keyword>
<keyword evidence="4" id="KW-1185">Reference proteome</keyword>
<dbReference type="HOGENOM" id="CLU_061980_4_1_6"/>
<evidence type="ECO:0000313" key="4">
    <source>
        <dbReference type="Proteomes" id="UP000031623"/>
    </source>
</evidence>
<name>A0A090AHJ6_9GAMM</name>
<dbReference type="KEGG" id="tig:THII_0470"/>
<accession>A0A090AHJ6</accession>
<dbReference type="InterPro" id="IPR029044">
    <property type="entry name" value="Nucleotide-diphossugar_trans"/>
</dbReference>
<proteinExistence type="predicted"/>
<evidence type="ECO:0000259" key="2">
    <source>
        <dbReference type="Pfam" id="PF12804"/>
    </source>
</evidence>
<gene>
    <name evidence="3" type="ORF">THII_0470</name>
</gene>
<dbReference type="InterPro" id="IPR025877">
    <property type="entry name" value="MobA-like_NTP_Trfase"/>
</dbReference>
<reference evidence="3 4" key="1">
    <citation type="journal article" date="2014" name="ISME J.">
        <title>Ecophysiology of Thioploca ingrica as revealed by the complete genome sequence supplemented with proteomic evidence.</title>
        <authorList>
            <person name="Kojima H."/>
            <person name="Ogura Y."/>
            <person name="Yamamoto N."/>
            <person name="Togashi T."/>
            <person name="Mori H."/>
            <person name="Watanabe T."/>
            <person name="Nemoto F."/>
            <person name="Kurokawa K."/>
            <person name="Hayashi T."/>
            <person name="Fukui M."/>
        </authorList>
    </citation>
    <scope>NUCLEOTIDE SEQUENCE [LARGE SCALE GENOMIC DNA]</scope>
</reference>
<dbReference type="STRING" id="40754.THII_0470"/>
<organism evidence="3 4">
    <name type="scientific">Thioploca ingrica</name>
    <dbReference type="NCBI Taxonomy" id="40754"/>
    <lineage>
        <taxon>Bacteria</taxon>
        <taxon>Pseudomonadati</taxon>
        <taxon>Pseudomonadota</taxon>
        <taxon>Gammaproteobacteria</taxon>
        <taxon>Thiotrichales</taxon>
        <taxon>Thiotrichaceae</taxon>
        <taxon>Thioploca</taxon>
    </lineage>
</organism>
<evidence type="ECO:0000256" key="1">
    <source>
        <dbReference type="ARBA" id="ARBA00022842"/>
    </source>
</evidence>
<dbReference type="Pfam" id="PF12804">
    <property type="entry name" value="NTP_transf_3"/>
    <property type="match status" value="1"/>
</dbReference>
<dbReference type="SUPFAM" id="SSF53448">
    <property type="entry name" value="Nucleotide-diphospho-sugar transferases"/>
    <property type="match status" value="1"/>
</dbReference>
<evidence type="ECO:0000313" key="3">
    <source>
        <dbReference type="EMBL" id="BAP54767.1"/>
    </source>
</evidence>
<dbReference type="Gene3D" id="3.90.550.10">
    <property type="entry name" value="Spore Coat Polysaccharide Biosynthesis Protein SpsA, Chain A"/>
    <property type="match status" value="1"/>
</dbReference>
<dbReference type="EMBL" id="AP014633">
    <property type="protein sequence ID" value="BAP54767.1"/>
    <property type="molecule type" value="Genomic_DNA"/>
</dbReference>
<dbReference type="PANTHER" id="PTHR43777">
    <property type="entry name" value="MOLYBDENUM COFACTOR CYTIDYLYLTRANSFERASE"/>
    <property type="match status" value="1"/>
</dbReference>
<dbReference type="CDD" id="cd04182">
    <property type="entry name" value="GT_2_like_f"/>
    <property type="match status" value="1"/>
</dbReference>